<dbReference type="PANTHER" id="PTHR37928">
    <property type="entry name" value="CFEM DOMAIN PROTEIN (AFU_ORTHOLOGUE AFUA_6G14090)"/>
    <property type="match status" value="1"/>
</dbReference>
<dbReference type="InterPro" id="IPR051735">
    <property type="entry name" value="CFEM_domain"/>
</dbReference>
<keyword evidence="4" id="KW-1003">Cell membrane</keyword>
<evidence type="ECO:0000256" key="11">
    <source>
        <dbReference type="ARBA" id="ARBA00023136"/>
    </source>
</evidence>
<dbReference type="InterPro" id="IPR008427">
    <property type="entry name" value="Extracellular_membr_CFEM_dom"/>
</dbReference>
<evidence type="ECO:0000256" key="10">
    <source>
        <dbReference type="ARBA" id="ARBA00023004"/>
    </source>
</evidence>
<keyword evidence="19" id="KW-1185">Reference proteome</keyword>
<sequence length="92" mass="9143">MKVFFFLTALLSAPALGQTIGLPACAETCVLNGIGASGCATTDAGCICISPSFLASVEACISTDCDALDQAATLSFATQFCAQAGVTISVPS</sequence>
<keyword evidence="12 15" id="KW-1015">Disulfide bond</keyword>
<evidence type="ECO:0000256" key="14">
    <source>
        <dbReference type="ARBA" id="ARBA00023288"/>
    </source>
</evidence>
<evidence type="ECO:0000313" key="19">
    <source>
        <dbReference type="Proteomes" id="UP000720189"/>
    </source>
</evidence>
<dbReference type="GO" id="GO:0046872">
    <property type="term" value="F:metal ion binding"/>
    <property type="evidence" value="ECO:0007669"/>
    <property type="project" value="UniProtKB-UniRule"/>
</dbReference>
<dbReference type="OrthoDB" id="5103861at2759"/>
<dbReference type="GO" id="GO:0005576">
    <property type="term" value="C:extracellular region"/>
    <property type="evidence" value="ECO:0007669"/>
    <property type="project" value="UniProtKB-SubCell"/>
</dbReference>
<evidence type="ECO:0000256" key="4">
    <source>
        <dbReference type="ARBA" id="ARBA00022475"/>
    </source>
</evidence>
<evidence type="ECO:0000256" key="5">
    <source>
        <dbReference type="ARBA" id="ARBA00022525"/>
    </source>
</evidence>
<dbReference type="PANTHER" id="PTHR37928:SF2">
    <property type="entry name" value="GPI ANCHORED CFEM DOMAIN PROTEIN (AFU_ORTHOLOGUE AFUA_6G10580)"/>
    <property type="match status" value="1"/>
</dbReference>
<feature type="chain" id="PRO_5040226143" description="CFEM domain-containing protein" evidence="16">
    <location>
        <begin position="18"/>
        <end position="92"/>
    </location>
</feature>
<keyword evidence="7" id="KW-0336">GPI-anchor</keyword>
<evidence type="ECO:0000256" key="9">
    <source>
        <dbReference type="ARBA" id="ARBA00022729"/>
    </source>
</evidence>
<feature type="disulfide bond" evidence="15">
    <location>
        <begin position="48"/>
        <end position="81"/>
    </location>
</feature>
<keyword evidence="9 16" id="KW-0732">Signal</keyword>
<feature type="signal peptide" evidence="16">
    <location>
        <begin position="1"/>
        <end position="17"/>
    </location>
</feature>
<comment type="subcellular location">
    <subcellularLocation>
        <location evidence="1">Cell membrane</location>
        <topology evidence="1">Lipid-anchor</topology>
        <topology evidence="1">GPI-anchor</topology>
    </subcellularLocation>
    <subcellularLocation>
        <location evidence="2">Secreted</location>
    </subcellularLocation>
</comment>
<keyword evidence="8 15" id="KW-0479">Metal-binding</keyword>
<organism evidence="18 19">
    <name type="scientific">Fusarium redolens</name>
    <dbReference type="NCBI Taxonomy" id="48865"/>
    <lineage>
        <taxon>Eukaryota</taxon>
        <taxon>Fungi</taxon>
        <taxon>Dikarya</taxon>
        <taxon>Ascomycota</taxon>
        <taxon>Pezizomycotina</taxon>
        <taxon>Sordariomycetes</taxon>
        <taxon>Hypocreomycetidae</taxon>
        <taxon>Hypocreales</taxon>
        <taxon>Nectriaceae</taxon>
        <taxon>Fusarium</taxon>
        <taxon>Fusarium redolens species complex</taxon>
    </lineage>
</organism>
<feature type="disulfide bond" evidence="15">
    <location>
        <begin position="29"/>
        <end position="60"/>
    </location>
</feature>
<evidence type="ECO:0000256" key="16">
    <source>
        <dbReference type="SAM" id="SignalP"/>
    </source>
</evidence>
<dbReference type="AlphaFoldDB" id="A0A9P9FWU0"/>
<evidence type="ECO:0000256" key="7">
    <source>
        <dbReference type="ARBA" id="ARBA00022622"/>
    </source>
</evidence>
<reference evidence="18" key="1">
    <citation type="journal article" date="2021" name="Nat. Commun.">
        <title>Genetic determinants of endophytism in the Arabidopsis root mycobiome.</title>
        <authorList>
            <person name="Mesny F."/>
            <person name="Miyauchi S."/>
            <person name="Thiergart T."/>
            <person name="Pickel B."/>
            <person name="Atanasova L."/>
            <person name="Karlsson M."/>
            <person name="Huettel B."/>
            <person name="Barry K.W."/>
            <person name="Haridas S."/>
            <person name="Chen C."/>
            <person name="Bauer D."/>
            <person name="Andreopoulos W."/>
            <person name="Pangilinan J."/>
            <person name="LaButti K."/>
            <person name="Riley R."/>
            <person name="Lipzen A."/>
            <person name="Clum A."/>
            <person name="Drula E."/>
            <person name="Henrissat B."/>
            <person name="Kohler A."/>
            <person name="Grigoriev I.V."/>
            <person name="Martin F.M."/>
            <person name="Hacquard S."/>
        </authorList>
    </citation>
    <scope>NUCLEOTIDE SEQUENCE</scope>
    <source>
        <strain evidence="18">MPI-CAGE-AT-0023</strain>
    </source>
</reference>
<dbReference type="RefSeq" id="XP_046041134.1">
    <property type="nucleotide sequence ID" value="XM_046186093.1"/>
</dbReference>
<accession>A0A9P9FWU0</accession>
<keyword evidence="10 15" id="KW-0408">Iron</keyword>
<evidence type="ECO:0000256" key="3">
    <source>
        <dbReference type="ARBA" id="ARBA00010031"/>
    </source>
</evidence>
<dbReference type="GeneID" id="70216047"/>
<keyword evidence="14" id="KW-0449">Lipoprotein</keyword>
<gene>
    <name evidence="18" type="ORF">BKA55DRAFT_459692</name>
</gene>
<dbReference type="GO" id="GO:0005886">
    <property type="term" value="C:plasma membrane"/>
    <property type="evidence" value="ECO:0007669"/>
    <property type="project" value="UniProtKB-SubCell"/>
</dbReference>
<evidence type="ECO:0000256" key="1">
    <source>
        <dbReference type="ARBA" id="ARBA00004609"/>
    </source>
</evidence>
<feature type="non-terminal residue" evidence="18">
    <location>
        <position position="1"/>
    </location>
</feature>
<feature type="domain" description="CFEM" evidence="17">
    <location>
        <begin position="1"/>
        <end position="92"/>
    </location>
</feature>
<evidence type="ECO:0000256" key="15">
    <source>
        <dbReference type="PROSITE-ProRule" id="PRU01356"/>
    </source>
</evidence>
<feature type="disulfide bond" evidence="15">
    <location>
        <begin position="39"/>
        <end position="46"/>
    </location>
</feature>
<dbReference type="SMART" id="SM00747">
    <property type="entry name" value="CFEM"/>
    <property type="match status" value="1"/>
</dbReference>
<proteinExistence type="inferred from homology"/>
<comment type="caution">
    <text evidence="18">The sequence shown here is derived from an EMBL/GenBank/DDBJ whole genome shotgun (WGS) entry which is preliminary data.</text>
</comment>
<evidence type="ECO:0000313" key="18">
    <source>
        <dbReference type="EMBL" id="KAH7205827.1"/>
    </source>
</evidence>
<name>A0A9P9FWU0_FUSRE</name>
<dbReference type="GO" id="GO:0098552">
    <property type="term" value="C:side of membrane"/>
    <property type="evidence" value="ECO:0007669"/>
    <property type="project" value="UniProtKB-KW"/>
</dbReference>
<keyword evidence="6 15" id="KW-0349">Heme</keyword>
<evidence type="ECO:0000256" key="6">
    <source>
        <dbReference type="ARBA" id="ARBA00022617"/>
    </source>
</evidence>
<keyword evidence="13" id="KW-0325">Glycoprotein</keyword>
<evidence type="ECO:0000256" key="8">
    <source>
        <dbReference type="ARBA" id="ARBA00022723"/>
    </source>
</evidence>
<evidence type="ECO:0000256" key="12">
    <source>
        <dbReference type="ARBA" id="ARBA00023157"/>
    </source>
</evidence>
<dbReference type="Pfam" id="PF05730">
    <property type="entry name" value="CFEM"/>
    <property type="match status" value="1"/>
</dbReference>
<keyword evidence="11" id="KW-0472">Membrane</keyword>
<comment type="similarity">
    <text evidence="3">Belongs to the RBT5 family.</text>
</comment>
<evidence type="ECO:0000259" key="17">
    <source>
        <dbReference type="PROSITE" id="PS52012"/>
    </source>
</evidence>
<feature type="binding site" description="axial binding residue" evidence="15">
    <location>
        <position position="43"/>
    </location>
    <ligand>
        <name>heme</name>
        <dbReference type="ChEBI" id="CHEBI:30413"/>
    </ligand>
    <ligandPart>
        <name>Fe</name>
        <dbReference type="ChEBI" id="CHEBI:18248"/>
    </ligandPart>
</feature>
<evidence type="ECO:0000256" key="2">
    <source>
        <dbReference type="ARBA" id="ARBA00004613"/>
    </source>
</evidence>
<dbReference type="EMBL" id="JAGMUX010000036">
    <property type="protein sequence ID" value="KAH7205827.1"/>
    <property type="molecule type" value="Genomic_DNA"/>
</dbReference>
<feature type="disulfide bond" evidence="15">
    <location>
        <begin position="25"/>
        <end position="65"/>
    </location>
</feature>
<protein>
    <recommendedName>
        <fullName evidence="17">CFEM domain-containing protein</fullName>
    </recommendedName>
</protein>
<dbReference type="Proteomes" id="UP000720189">
    <property type="component" value="Unassembled WGS sequence"/>
</dbReference>
<dbReference type="PROSITE" id="PS52012">
    <property type="entry name" value="CFEM"/>
    <property type="match status" value="1"/>
</dbReference>
<evidence type="ECO:0000256" key="13">
    <source>
        <dbReference type="ARBA" id="ARBA00023180"/>
    </source>
</evidence>
<keyword evidence="5" id="KW-0964">Secreted</keyword>